<dbReference type="Proteomes" id="UP000204584">
    <property type="component" value="Segment"/>
</dbReference>
<accession>S4W547</accession>
<reference evidence="2 3" key="1">
    <citation type="journal article" date="2013" name="Science">
        <title>Pandoraviruses: amoeba viruses with genomes up to 2.5 Mb reaching that of parasitic eukaryotes.</title>
        <authorList>
            <person name="Philippe N."/>
            <person name="Legendre M."/>
            <person name="Doutre G."/>
            <person name="Coute Y."/>
            <person name="Poirot O."/>
            <person name="Lescot M."/>
            <person name="Arslan D."/>
            <person name="Seltzer V."/>
            <person name="Bertaux L."/>
            <person name="Bruley C."/>
            <person name="Garin J."/>
            <person name="Claverie J.M."/>
            <person name="Abergel C."/>
        </authorList>
    </citation>
    <scope>NUCLEOTIDE SEQUENCE [LARGE SCALE GENOMIC DNA]</scope>
</reference>
<dbReference type="KEGG" id="vg:16607659"/>
<evidence type="ECO:0000313" key="2">
    <source>
        <dbReference type="EMBL" id="AGO85872.1"/>
    </source>
</evidence>
<name>S4W547_9VIRU</name>
<feature type="compositionally biased region" description="Basic and acidic residues" evidence="1">
    <location>
        <begin position="328"/>
        <end position="341"/>
    </location>
</feature>
<sequence length="714" mass="78244">MQDERDEGEAQPCAAGANVVDAAPATEAYLAATPTHVAMDEALREAMKFKAAKAKGDLGLYRALHRLRCYFVAVSRNGDADKATAAEGPPAVAGWRYASFDEVCDNAVGLLRSTVRRSIREVLVYTLMCEVLLAPTSAMGATHGDRALAAEACPSTYRCLTALVSKHAPDIDGLDWMDCPVEALVAWFKAPEQHALRATLWSIWRRACATMRSDGKKHMMRHHVDAARNAEEASDGERPVATAQTAGKRARKQDDDRAPEEALEPTSGRAASEACGYRARKMPRHDDAACVTSISPATGVTVASAVDDVIDRVIDDVMQGDAYWRDEDAHEAHEQKVDPTHNRLGAHDQAGMETSHPKGQGEGPPEKKRQRGRRGTVSHRGSRNAQSPAGKRGTARQRTRTPKACDANADDSTGDSSDDSADEIEWPEEPTDSERARHYEYTAAIDGDLCECMTRYRDRFAAWPTVGGVPCDAIHGDDDNDGDDRAPDALMCDRRRQWCWRGDAVVGVTDVVKNLLDAITRCADYAHGAMMTALARRPAAQIMAIDAFAFRSAAPGSDVDVDAPNAPFGCEQVRGWHLYRMHARVFSAIAMLGGGPLTMMATAGLPFYQVSKYAAVAARYDDRGNHAPSLLPARPPPDAIRHELMQRRGDGVFPRRSVAHSLFANWFERNYALGGYKDAGDVDGVWYDDLDQKGTNKADRWCRDFWARRAAKYE</sequence>
<feature type="region of interest" description="Disordered" evidence="1">
    <location>
        <begin position="328"/>
        <end position="438"/>
    </location>
</feature>
<feature type="compositionally biased region" description="Basic and acidic residues" evidence="1">
    <location>
        <begin position="228"/>
        <end position="238"/>
    </location>
</feature>
<evidence type="ECO:0000313" key="3">
    <source>
        <dbReference type="Proteomes" id="UP000204584"/>
    </source>
</evidence>
<proteinExistence type="predicted"/>
<keyword evidence="3" id="KW-1185">Reference proteome</keyword>
<dbReference type="GeneID" id="16607659"/>
<dbReference type="RefSeq" id="YP_008438952.1">
    <property type="nucleotide sequence ID" value="NC_022098.1"/>
</dbReference>
<feature type="region of interest" description="Disordered" evidence="1">
    <location>
        <begin position="228"/>
        <end position="274"/>
    </location>
</feature>
<evidence type="ECO:0000256" key="1">
    <source>
        <dbReference type="SAM" id="MobiDB-lite"/>
    </source>
</evidence>
<dbReference type="EMBL" id="KC977571">
    <property type="protein sequence ID" value="AGO85872.1"/>
    <property type="molecule type" value="Genomic_DNA"/>
</dbReference>
<protein>
    <submittedName>
        <fullName evidence="2">Uncharacterized protein</fullName>
    </submittedName>
</protein>
<feature type="compositionally biased region" description="Acidic residues" evidence="1">
    <location>
        <begin position="408"/>
        <end position="431"/>
    </location>
</feature>
<gene>
    <name evidence="2" type="ORF">psal_cds_1427</name>
</gene>
<feature type="compositionally biased region" description="Basic residues" evidence="1">
    <location>
        <begin position="368"/>
        <end position="382"/>
    </location>
</feature>
<organism evidence="2 3">
    <name type="scientific">Pandoravirus salinus</name>
    <dbReference type="NCBI Taxonomy" id="1349410"/>
    <lineage>
        <taxon>Viruses</taxon>
        <taxon>Pandoravirus</taxon>
    </lineage>
</organism>